<dbReference type="EMBL" id="JACRUL010000011">
    <property type="protein sequence ID" value="MBC5844150.1"/>
    <property type="molecule type" value="Genomic_DNA"/>
</dbReference>
<dbReference type="AlphaFoldDB" id="A0A923SF69"/>
<dbReference type="Proteomes" id="UP000641454">
    <property type="component" value="Unassembled WGS sequence"/>
</dbReference>
<protein>
    <submittedName>
        <fullName evidence="1">Uncharacterized protein</fullName>
    </submittedName>
</protein>
<sequence>MEKISDPQLIAALSQNSTLYNQWYREGEIKYGNLPAQAIAKWMVEVVEPIVKAAFDENSAPEKVHEVVKALYLESLKLIGSGLAIRYREEYKAAWLLLVQMPNLIVKFPTKVLALLNDVLLNLQLHAPEKSIAWCDLMKSSSVEIKTIEDFKTVGRIYAWKCGLAHLRIRLKTDYEALAESLQQTVVDTIGLSKNSKLLFETPWADTSTQFQGVQGGFKGTTGFFEHPPKLAQLDQHLLVTDTKNSYALFADQFGKVLLPATTVAPSYILSNSKQFEILKTWLEKYKEEIDPSTISSVVVTKDTLAFTLENSYFLYLFSHSNE</sequence>
<evidence type="ECO:0000313" key="2">
    <source>
        <dbReference type="Proteomes" id="UP000641454"/>
    </source>
</evidence>
<reference evidence="1 2" key="1">
    <citation type="submission" date="2020-08" db="EMBL/GenBank/DDBJ databases">
        <title>Description of novel Flavobacterium F-392 isolate.</title>
        <authorList>
            <person name="Saticioglu I.B."/>
            <person name="Duman M."/>
            <person name="Altun S."/>
        </authorList>
    </citation>
    <scope>NUCLEOTIDE SEQUENCE [LARGE SCALE GENOMIC DNA]</scope>
    <source>
        <strain evidence="1 2">F-392</strain>
    </source>
</reference>
<organism evidence="1 2">
    <name type="scientific">Flavobacterium muglaense</name>
    <dbReference type="NCBI Taxonomy" id="2764716"/>
    <lineage>
        <taxon>Bacteria</taxon>
        <taxon>Pseudomonadati</taxon>
        <taxon>Bacteroidota</taxon>
        <taxon>Flavobacteriia</taxon>
        <taxon>Flavobacteriales</taxon>
        <taxon>Flavobacteriaceae</taxon>
        <taxon>Flavobacterium</taxon>
    </lineage>
</organism>
<gene>
    <name evidence="1" type="ORF">H8R25_06840</name>
</gene>
<dbReference type="RefSeq" id="WP_187017818.1">
    <property type="nucleotide sequence ID" value="NZ_JACRUK010000011.1"/>
</dbReference>
<evidence type="ECO:0000313" key="1">
    <source>
        <dbReference type="EMBL" id="MBC5844150.1"/>
    </source>
</evidence>
<accession>A0A923SF69</accession>
<proteinExistence type="predicted"/>
<keyword evidence="2" id="KW-1185">Reference proteome</keyword>
<comment type="caution">
    <text evidence="1">The sequence shown here is derived from an EMBL/GenBank/DDBJ whole genome shotgun (WGS) entry which is preliminary data.</text>
</comment>
<name>A0A923SF69_9FLAO</name>